<name>A0A672ZE98_9TELE</name>
<dbReference type="Proteomes" id="UP000472271">
    <property type="component" value="Chromosome 12"/>
</dbReference>
<reference evidence="1" key="1">
    <citation type="submission" date="2019-06" db="EMBL/GenBank/DDBJ databases">
        <authorList>
            <consortium name="Wellcome Sanger Institute Data Sharing"/>
        </authorList>
    </citation>
    <scope>NUCLEOTIDE SEQUENCE [LARGE SCALE GENOMIC DNA]</scope>
</reference>
<reference evidence="1" key="3">
    <citation type="submission" date="2025-09" db="UniProtKB">
        <authorList>
            <consortium name="Ensembl"/>
        </authorList>
    </citation>
    <scope>IDENTIFICATION</scope>
</reference>
<dbReference type="InParanoid" id="A0A672ZE98"/>
<evidence type="ECO:0000313" key="2">
    <source>
        <dbReference type="Proteomes" id="UP000472271"/>
    </source>
</evidence>
<evidence type="ECO:0000313" key="1">
    <source>
        <dbReference type="Ensembl" id="ENSSORP00005015285.1"/>
    </source>
</evidence>
<organism evidence="1 2">
    <name type="scientific">Sphaeramia orbicularis</name>
    <name type="common">orbiculate cardinalfish</name>
    <dbReference type="NCBI Taxonomy" id="375764"/>
    <lineage>
        <taxon>Eukaryota</taxon>
        <taxon>Metazoa</taxon>
        <taxon>Chordata</taxon>
        <taxon>Craniata</taxon>
        <taxon>Vertebrata</taxon>
        <taxon>Euteleostomi</taxon>
        <taxon>Actinopterygii</taxon>
        <taxon>Neopterygii</taxon>
        <taxon>Teleostei</taxon>
        <taxon>Neoteleostei</taxon>
        <taxon>Acanthomorphata</taxon>
        <taxon>Gobiaria</taxon>
        <taxon>Kurtiformes</taxon>
        <taxon>Apogonoidei</taxon>
        <taxon>Apogonidae</taxon>
        <taxon>Apogoninae</taxon>
        <taxon>Sphaeramia</taxon>
    </lineage>
</organism>
<reference evidence="1" key="2">
    <citation type="submission" date="2025-08" db="UniProtKB">
        <authorList>
            <consortium name="Ensembl"/>
        </authorList>
    </citation>
    <scope>IDENTIFICATION</scope>
</reference>
<dbReference type="Gene3D" id="3.30.420.10">
    <property type="entry name" value="Ribonuclease H-like superfamily/Ribonuclease H"/>
    <property type="match status" value="1"/>
</dbReference>
<dbReference type="GO" id="GO:0003676">
    <property type="term" value="F:nucleic acid binding"/>
    <property type="evidence" value="ECO:0007669"/>
    <property type="project" value="InterPro"/>
</dbReference>
<protein>
    <submittedName>
        <fullName evidence="1">Uncharacterized protein</fullName>
    </submittedName>
</protein>
<keyword evidence="2" id="KW-1185">Reference proteome</keyword>
<accession>A0A672ZE98</accession>
<dbReference type="AlphaFoldDB" id="A0A672ZE98"/>
<dbReference type="Ensembl" id="ENSSORT00005015776.1">
    <property type="protein sequence ID" value="ENSSORP00005015285.1"/>
    <property type="gene ID" value="ENSSORG00005007758.1"/>
</dbReference>
<sequence>IQLMRTCTDTAHQPSNTIPTVKFGGGSIMVWGCFSFCGTSRLHIIEGTMNGSVTLLLRLSSVVALNGTSVQQLCFLLRHIDCF</sequence>
<dbReference type="InterPro" id="IPR036397">
    <property type="entry name" value="RNaseH_sf"/>
</dbReference>
<proteinExistence type="predicted"/>